<proteinExistence type="predicted"/>
<organism evidence="2 3">
    <name type="scientific">Jaminaea rosea</name>
    <dbReference type="NCBI Taxonomy" id="1569628"/>
    <lineage>
        <taxon>Eukaryota</taxon>
        <taxon>Fungi</taxon>
        <taxon>Dikarya</taxon>
        <taxon>Basidiomycota</taxon>
        <taxon>Ustilaginomycotina</taxon>
        <taxon>Exobasidiomycetes</taxon>
        <taxon>Microstromatales</taxon>
        <taxon>Microstromatales incertae sedis</taxon>
        <taxon>Jaminaea</taxon>
    </lineage>
</organism>
<dbReference type="AlphaFoldDB" id="A0A316UT98"/>
<reference evidence="2 3" key="1">
    <citation type="journal article" date="2018" name="Mol. Biol. Evol.">
        <title>Broad Genomic Sampling Reveals a Smut Pathogenic Ancestry of the Fungal Clade Ustilaginomycotina.</title>
        <authorList>
            <person name="Kijpornyongpan T."/>
            <person name="Mondo S.J."/>
            <person name="Barry K."/>
            <person name="Sandor L."/>
            <person name="Lee J."/>
            <person name="Lipzen A."/>
            <person name="Pangilinan J."/>
            <person name="LaButti K."/>
            <person name="Hainaut M."/>
            <person name="Henrissat B."/>
            <person name="Grigoriev I.V."/>
            <person name="Spatafora J.W."/>
            <person name="Aime M.C."/>
        </authorList>
    </citation>
    <scope>NUCLEOTIDE SEQUENCE [LARGE SCALE GENOMIC DNA]</scope>
    <source>
        <strain evidence="2 3">MCA 5214</strain>
    </source>
</reference>
<keyword evidence="3" id="KW-1185">Reference proteome</keyword>
<feature type="compositionally biased region" description="Basic residues" evidence="1">
    <location>
        <begin position="1"/>
        <end position="28"/>
    </location>
</feature>
<evidence type="ECO:0000256" key="1">
    <source>
        <dbReference type="SAM" id="MobiDB-lite"/>
    </source>
</evidence>
<accession>A0A316UT98</accession>
<dbReference type="EMBL" id="KZ819669">
    <property type="protein sequence ID" value="PWN27123.1"/>
    <property type="molecule type" value="Genomic_DNA"/>
</dbReference>
<feature type="region of interest" description="Disordered" evidence="1">
    <location>
        <begin position="1"/>
        <end position="86"/>
    </location>
</feature>
<protein>
    <submittedName>
        <fullName evidence="2">Uncharacterized protein</fullName>
    </submittedName>
</protein>
<gene>
    <name evidence="2" type="ORF">BDZ90DRAFT_186587</name>
</gene>
<dbReference type="RefSeq" id="XP_025361735.1">
    <property type="nucleotide sequence ID" value="XM_025503826.1"/>
</dbReference>
<feature type="compositionally biased region" description="Polar residues" evidence="1">
    <location>
        <begin position="64"/>
        <end position="86"/>
    </location>
</feature>
<name>A0A316UT98_9BASI</name>
<evidence type="ECO:0000313" key="3">
    <source>
        <dbReference type="Proteomes" id="UP000245884"/>
    </source>
</evidence>
<sequence length="86" mass="10056">MRRTAWRRRRRFVAVRRMPHGRSHRRGRATSTRLPRSRPSASEPVSECADWRSEQAGEKKTQRGTRQANLSRLLSSSHNFMSIITP</sequence>
<feature type="compositionally biased region" description="Basic and acidic residues" evidence="1">
    <location>
        <begin position="49"/>
        <end position="61"/>
    </location>
</feature>
<evidence type="ECO:0000313" key="2">
    <source>
        <dbReference type="EMBL" id="PWN27123.1"/>
    </source>
</evidence>
<dbReference type="GeneID" id="37025649"/>
<dbReference type="Proteomes" id="UP000245884">
    <property type="component" value="Unassembled WGS sequence"/>
</dbReference>